<dbReference type="InterPro" id="IPR013154">
    <property type="entry name" value="ADH-like_N"/>
</dbReference>
<dbReference type="STRING" id="154538.A0A1M2W597"/>
<dbReference type="Gene3D" id="3.40.50.720">
    <property type="entry name" value="NAD(P)-binding Rossmann-like Domain"/>
    <property type="match status" value="1"/>
</dbReference>
<dbReference type="InterPro" id="IPR036291">
    <property type="entry name" value="NAD(P)-bd_dom_sf"/>
</dbReference>
<accession>A0A1M2W597</accession>
<dbReference type="Pfam" id="PF00107">
    <property type="entry name" value="ADH_zinc_N"/>
    <property type="match status" value="1"/>
</dbReference>
<name>A0A1M2W597_TRAPU</name>
<dbReference type="OMA" id="NDMAHAD"/>
<dbReference type="SUPFAM" id="SSF51735">
    <property type="entry name" value="NAD(P)-binding Rossmann-fold domains"/>
    <property type="match status" value="1"/>
</dbReference>
<dbReference type="PANTHER" id="PTHR45348:SF2">
    <property type="entry name" value="ZINC-TYPE ALCOHOL DEHYDROGENASE-LIKE PROTEIN C2E1P3.01"/>
    <property type="match status" value="1"/>
</dbReference>
<dbReference type="Proteomes" id="UP000184267">
    <property type="component" value="Unassembled WGS sequence"/>
</dbReference>
<dbReference type="InterPro" id="IPR011032">
    <property type="entry name" value="GroES-like_sf"/>
</dbReference>
<protein>
    <submittedName>
        <fullName evidence="2">Protein TOXD</fullName>
    </submittedName>
</protein>
<dbReference type="SMART" id="SM00829">
    <property type="entry name" value="PKS_ER"/>
    <property type="match status" value="1"/>
</dbReference>
<proteinExistence type="predicted"/>
<dbReference type="Gene3D" id="3.90.180.10">
    <property type="entry name" value="Medium-chain alcohol dehydrogenases, catalytic domain"/>
    <property type="match status" value="1"/>
</dbReference>
<gene>
    <name evidence="2" type="ORF">TRAPUB_8429</name>
</gene>
<organism evidence="2 3">
    <name type="scientific">Trametes pubescens</name>
    <name type="common">White-rot fungus</name>
    <dbReference type="NCBI Taxonomy" id="154538"/>
    <lineage>
        <taxon>Eukaryota</taxon>
        <taxon>Fungi</taxon>
        <taxon>Dikarya</taxon>
        <taxon>Basidiomycota</taxon>
        <taxon>Agaricomycotina</taxon>
        <taxon>Agaricomycetes</taxon>
        <taxon>Polyporales</taxon>
        <taxon>Polyporaceae</taxon>
        <taxon>Trametes</taxon>
    </lineage>
</organism>
<evidence type="ECO:0000313" key="2">
    <source>
        <dbReference type="EMBL" id="OJT14986.1"/>
    </source>
</evidence>
<dbReference type="InterPro" id="IPR020843">
    <property type="entry name" value="ER"/>
</dbReference>
<dbReference type="EMBL" id="MNAD01000215">
    <property type="protein sequence ID" value="OJT14986.1"/>
    <property type="molecule type" value="Genomic_DNA"/>
</dbReference>
<reference evidence="2 3" key="1">
    <citation type="submission" date="2016-10" db="EMBL/GenBank/DDBJ databases">
        <title>Genome sequence of the basidiomycete white-rot fungus Trametes pubescens.</title>
        <authorList>
            <person name="Makela M.R."/>
            <person name="Granchi Z."/>
            <person name="Peng M."/>
            <person name="De Vries R.P."/>
            <person name="Grigoriev I."/>
            <person name="Riley R."/>
            <person name="Hilden K."/>
        </authorList>
    </citation>
    <scope>NUCLEOTIDE SEQUENCE [LARGE SCALE GENOMIC DNA]</scope>
    <source>
        <strain evidence="2 3">FBCC735</strain>
    </source>
</reference>
<feature type="domain" description="Enoyl reductase (ER)" evidence="1">
    <location>
        <begin position="18"/>
        <end position="354"/>
    </location>
</feature>
<sequence>MSTTTATQKALVLPAPGGTYIVGETAIPRPGPNDVLVRLHAVGLNPVDWKVALPQFASLGLVPEYPFTPGSDGAGVVVEVGTDVSNFKKGDRVLFQGARPMKAGFGTFQEHSLVHSTLAAKIPENISFESAATVTSALITSFLALYNQESEQESLGYKPFWGEGGSPAYAGKPIFIIGGATSLGQYAIQLAKLSGFHPIITTASPRNTALLTSLGATHVVDRRLPADVILEQLPGLAGGKPLEVVFDSVSDSNTQVLAYRAVPSGGQLVLVLPDVIPAELKGGGEQKRIVMVRGSISFPHTQAAGVELFKHLTEWLEKGLIKPNAFEVVPNGLAGIPAGLERLKNNEVSAKKLVARPQETL</sequence>
<dbReference type="SUPFAM" id="SSF50129">
    <property type="entry name" value="GroES-like"/>
    <property type="match status" value="1"/>
</dbReference>
<dbReference type="OrthoDB" id="3233595at2759"/>
<dbReference type="CDD" id="cd08249">
    <property type="entry name" value="enoyl_reductase_like"/>
    <property type="match status" value="1"/>
</dbReference>
<dbReference type="PANTHER" id="PTHR45348">
    <property type="entry name" value="HYPOTHETICAL OXIDOREDUCTASE (EUROFUNG)"/>
    <property type="match status" value="1"/>
</dbReference>
<dbReference type="InterPro" id="IPR047122">
    <property type="entry name" value="Trans-enoyl_RdTase-like"/>
</dbReference>
<comment type="caution">
    <text evidence="2">The sequence shown here is derived from an EMBL/GenBank/DDBJ whole genome shotgun (WGS) entry which is preliminary data.</text>
</comment>
<dbReference type="Pfam" id="PF08240">
    <property type="entry name" value="ADH_N"/>
    <property type="match status" value="1"/>
</dbReference>
<evidence type="ECO:0000313" key="3">
    <source>
        <dbReference type="Proteomes" id="UP000184267"/>
    </source>
</evidence>
<dbReference type="InterPro" id="IPR013149">
    <property type="entry name" value="ADH-like_C"/>
</dbReference>
<dbReference type="GO" id="GO:0016651">
    <property type="term" value="F:oxidoreductase activity, acting on NAD(P)H"/>
    <property type="evidence" value="ECO:0007669"/>
    <property type="project" value="InterPro"/>
</dbReference>
<dbReference type="AlphaFoldDB" id="A0A1M2W597"/>
<evidence type="ECO:0000259" key="1">
    <source>
        <dbReference type="SMART" id="SM00829"/>
    </source>
</evidence>
<keyword evidence="3" id="KW-1185">Reference proteome</keyword>